<dbReference type="Proteomes" id="UP000269289">
    <property type="component" value="Unassembled WGS sequence"/>
</dbReference>
<reference evidence="2 3" key="1">
    <citation type="submission" date="2018-10" db="EMBL/GenBank/DDBJ databases">
        <title>Isolation, diversity and antifungal activity of actinobacteria from wheat.</title>
        <authorList>
            <person name="Han C."/>
        </authorList>
    </citation>
    <scope>NUCLEOTIDE SEQUENCE [LARGE SCALE GENOMIC DNA]</scope>
    <source>
        <strain evidence="2 3">NEAU-YY56</strain>
    </source>
</reference>
<feature type="transmembrane region" description="Helical" evidence="1">
    <location>
        <begin position="20"/>
        <end position="40"/>
    </location>
</feature>
<comment type="caution">
    <text evidence="2">The sequence shown here is derived from an EMBL/GenBank/DDBJ whole genome shotgun (WGS) entry which is preliminary data.</text>
</comment>
<keyword evidence="1" id="KW-0472">Membrane</keyword>
<gene>
    <name evidence="2" type="ORF">EBM89_02705</name>
</gene>
<protein>
    <submittedName>
        <fullName evidence="2">Uncharacterized protein</fullName>
    </submittedName>
</protein>
<proteinExistence type="predicted"/>
<evidence type="ECO:0000256" key="1">
    <source>
        <dbReference type="SAM" id="Phobius"/>
    </source>
</evidence>
<keyword evidence="1" id="KW-1133">Transmembrane helix</keyword>
<feature type="transmembrane region" description="Helical" evidence="1">
    <location>
        <begin position="46"/>
        <end position="64"/>
    </location>
</feature>
<evidence type="ECO:0000313" key="2">
    <source>
        <dbReference type="EMBL" id="RMI13899.1"/>
    </source>
</evidence>
<dbReference type="RefSeq" id="WP_122147922.1">
    <property type="nucleotide sequence ID" value="NZ_RFFI01000008.1"/>
</dbReference>
<keyword evidence="1" id="KW-0812">Transmembrane</keyword>
<keyword evidence="3" id="KW-1185">Reference proteome</keyword>
<dbReference type="AlphaFoldDB" id="A0A3M2JJP6"/>
<dbReference type="EMBL" id="RFFI01000008">
    <property type="protein sequence ID" value="RMI13899.1"/>
    <property type="molecule type" value="Genomic_DNA"/>
</dbReference>
<sequence length="90" mass="9320">MSDDEQYVEIWGDRVSLRDLVVALAVCAAATVAAVLVGRALGQDEFFWGLGGAVVGFGGAVALVRPKRDVQIVADDAPAEPGQPGRDPVA</sequence>
<accession>A0A3M2JJP6</accession>
<evidence type="ECO:0000313" key="3">
    <source>
        <dbReference type="Proteomes" id="UP000269289"/>
    </source>
</evidence>
<organism evidence="2 3">
    <name type="scientific">Cellulomonas triticagri</name>
    <dbReference type="NCBI Taxonomy" id="2483352"/>
    <lineage>
        <taxon>Bacteria</taxon>
        <taxon>Bacillati</taxon>
        <taxon>Actinomycetota</taxon>
        <taxon>Actinomycetes</taxon>
        <taxon>Micrococcales</taxon>
        <taxon>Cellulomonadaceae</taxon>
        <taxon>Cellulomonas</taxon>
    </lineage>
</organism>
<name>A0A3M2JJP6_9CELL</name>